<feature type="transmembrane region" description="Helical" evidence="1">
    <location>
        <begin position="65"/>
        <end position="83"/>
    </location>
</feature>
<feature type="transmembrane region" description="Helical" evidence="1">
    <location>
        <begin position="120"/>
        <end position="141"/>
    </location>
</feature>
<keyword evidence="1" id="KW-0472">Membrane</keyword>
<dbReference type="PANTHER" id="PTHR23028:SF53">
    <property type="entry name" value="ACYL_TRANSF_3 DOMAIN-CONTAINING PROTEIN"/>
    <property type="match status" value="1"/>
</dbReference>
<feature type="transmembrane region" description="Helical" evidence="1">
    <location>
        <begin position="303"/>
        <end position="321"/>
    </location>
</feature>
<accession>A0A2P8DVM8</accession>
<feature type="transmembrane region" description="Helical" evidence="1">
    <location>
        <begin position="209"/>
        <end position="227"/>
    </location>
</feature>
<dbReference type="OrthoDB" id="9796461at2"/>
<organism evidence="3 4">
    <name type="scientific">Cecembia rubra</name>
    <dbReference type="NCBI Taxonomy" id="1485585"/>
    <lineage>
        <taxon>Bacteria</taxon>
        <taxon>Pseudomonadati</taxon>
        <taxon>Bacteroidota</taxon>
        <taxon>Cytophagia</taxon>
        <taxon>Cytophagales</taxon>
        <taxon>Cyclobacteriaceae</taxon>
        <taxon>Cecembia</taxon>
    </lineage>
</organism>
<protein>
    <submittedName>
        <fullName evidence="3">Peptidoglycan/LPS O-acetylase OafA/YrhL</fullName>
    </submittedName>
</protein>
<keyword evidence="1" id="KW-0812">Transmembrane</keyword>
<feature type="transmembrane region" description="Helical" evidence="1">
    <location>
        <begin position="174"/>
        <end position="197"/>
    </location>
</feature>
<dbReference type="AlphaFoldDB" id="A0A2P8DVM8"/>
<feature type="transmembrane region" description="Helical" evidence="1">
    <location>
        <begin position="233"/>
        <end position="256"/>
    </location>
</feature>
<comment type="caution">
    <text evidence="3">The sequence shown here is derived from an EMBL/GenBank/DDBJ whole genome shotgun (WGS) entry which is preliminary data.</text>
</comment>
<name>A0A2P8DVM8_9BACT</name>
<dbReference type="GO" id="GO:0016020">
    <property type="term" value="C:membrane"/>
    <property type="evidence" value="ECO:0007669"/>
    <property type="project" value="TreeGrafter"/>
</dbReference>
<dbReference type="GO" id="GO:0016747">
    <property type="term" value="F:acyltransferase activity, transferring groups other than amino-acyl groups"/>
    <property type="evidence" value="ECO:0007669"/>
    <property type="project" value="InterPro"/>
</dbReference>
<feature type="transmembrane region" description="Helical" evidence="1">
    <location>
        <begin position="277"/>
        <end position="297"/>
    </location>
</feature>
<dbReference type="Proteomes" id="UP000240708">
    <property type="component" value="Unassembled WGS sequence"/>
</dbReference>
<dbReference type="RefSeq" id="WP_106568759.1">
    <property type="nucleotide sequence ID" value="NZ_PYGF01000014.1"/>
</dbReference>
<feature type="transmembrane region" description="Helical" evidence="1">
    <location>
        <begin position="29"/>
        <end position="45"/>
    </location>
</feature>
<evidence type="ECO:0000313" key="3">
    <source>
        <dbReference type="EMBL" id="PSL01266.1"/>
    </source>
</evidence>
<keyword evidence="1" id="KW-1133">Transmembrane helix</keyword>
<keyword evidence="4" id="KW-1185">Reference proteome</keyword>
<sequence length="339" mass="39754">MVKSLNSLRFIFALLVFSVHLGWTDLATGHAFFILLSGFVLTLAYQEKLVPGVMSYWDFIKKRLIRIYPLHVITLILAIPFTLNELVQDGAVWTLKFVLNLLHLHVFVPKEGFYFSFNSVTWNSAILLVFYFLFPFFLSLIKQMSSRALWMGFLFMVLTIVLSGIMIPKEYHHYYLYISPYFRVFDFLIGMMLFQIIKNRNWEISKRKGTLLEISAVFMFILFFSLVNRQYEYFLPWSYSILLWIVLVPLIAVFYYEKGWISQQILALPVFQELGKISFGFYMFHLIVMRYLGVVSTKIGLEVNGFLFAILALLITVLLALKSENLSKNQFSKLLWLKA</sequence>
<feature type="transmembrane region" description="Helical" evidence="1">
    <location>
        <begin position="148"/>
        <end position="168"/>
    </location>
</feature>
<feature type="transmembrane region" description="Helical" evidence="1">
    <location>
        <begin position="7"/>
        <end position="23"/>
    </location>
</feature>
<dbReference type="EMBL" id="PYGF01000014">
    <property type="protein sequence ID" value="PSL01266.1"/>
    <property type="molecule type" value="Genomic_DNA"/>
</dbReference>
<feature type="domain" description="Acyltransferase 3" evidence="2">
    <location>
        <begin position="3"/>
        <end position="320"/>
    </location>
</feature>
<gene>
    <name evidence="3" type="ORF">CLV48_11468</name>
</gene>
<evidence type="ECO:0000313" key="4">
    <source>
        <dbReference type="Proteomes" id="UP000240708"/>
    </source>
</evidence>
<dbReference type="InterPro" id="IPR050879">
    <property type="entry name" value="Acyltransferase_3"/>
</dbReference>
<proteinExistence type="predicted"/>
<evidence type="ECO:0000259" key="2">
    <source>
        <dbReference type="Pfam" id="PF01757"/>
    </source>
</evidence>
<dbReference type="PANTHER" id="PTHR23028">
    <property type="entry name" value="ACETYLTRANSFERASE"/>
    <property type="match status" value="1"/>
</dbReference>
<dbReference type="InterPro" id="IPR002656">
    <property type="entry name" value="Acyl_transf_3_dom"/>
</dbReference>
<reference evidence="3 4" key="1">
    <citation type="submission" date="2018-03" db="EMBL/GenBank/DDBJ databases">
        <title>Genomic Encyclopedia of Archaeal and Bacterial Type Strains, Phase II (KMG-II): from individual species to whole genera.</title>
        <authorList>
            <person name="Goeker M."/>
        </authorList>
    </citation>
    <scope>NUCLEOTIDE SEQUENCE [LARGE SCALE GENOMIC DNA]</scope>
    <source>
        <strain evidence="3 4">DSM 28057</strain>
    </source>
</reference>
<evidence type="ECO:0000256" key="1">
    <source>
        <dbReference type="SAM" id="Phobius"/>
    </source>
</evidence>
<dbReference type="GO" id="GO:0009103">
    <property type="term" value="P:lipopolysaccharide biosynthetic process"/>
    <property type="evidence" value="ECO:0007669"/>
    <property type="project" value="TreeGrafter"/>
</dbReference>
<dbReference type="Pfam" id="PF01757">
    <property type="entry name" value="Acyl_transf_3"/>
    <property type="match status" value="1"/>
</dbReference>